<proteinExistence type="predicted"/>
<dbReference type="InterPro" id="IPR010158">
    <property type="entry name" value="Amidase_Cbmase"/>
</dbReference>
<dbReference type="PANTHER" id="PTHR32494">
    <property type="entry name" value="ALLANTOATE DEIMINASE-RELATED"/>
    <property type="match status" value="1"/>
</dbReference>
<reference evidence="3 4" key="1">
    <citation type="submission" date="2019-06" db="EMBL/GenBank/DDBJ databases">
        <title>Genome of Methylobacterium sp. 17Sr1-39.</title>
        <authorList>
            <person name="Seo T."/>
        </authorList>
    </citation>
    <scope>NUCLEOTIDE SEQUENCE [LARGE SCALE GENOMIC DNA]</scope>
    <source>
        <strain evidence="3 4">17Sr1-39</strain>
    </source>
</reference>
<sequence length="112" mass="11288">MSLAAEIEDGIRTLAAISSTPGALTRLAFTPEMAVANETVAGRMRDAGMGSRLDGAGNVVGRYESEPPGGRALLLGSHLDTVGDAGRYDGILGVVTAIACVAAAGGSRSRSR</sequence>
<gene>
    <name evidence="3" type="ORF">FF100_34565</name>
</gene>
<accession>A0A5C4L5C4</accession>
<keyword evidence="1" id="KW-0479">Metal-binding</keyword>
<dbReference type="EMBL" id="VDDA01000049">
    <property type="protein sequence ID" value="TNC06431.1"/>
    <property type="molecule type" value="Genomic_DNA"/>
</dbReference>
<organism evidence="3 4">
    <name type="scientific">Methylobacterium terricola</name>
    <dbReference type="NCBI Taxonomy" id="2583531"/>
    <lineage>
        <taxon>Bacteria</taxon>
        <taxon>Pseudomonadati</taxon>
        <taxon>Pseudomonadota</taxon>
        <taxon>Alphaproteobacteria</taxon>
        <taxon>Hyphomicrobiales</taxon>
        <taxon>Methylobacteriaceae</taxon>
        <taxon>Methylobacterium</taxon>
    </lineage>
</organism>
<dbReference type="PROSITE" id="PS00758">
    <property type="entry name" value="ARGE_DAPE_CPG2_1"/>
    <property type="match status" value="1"/>
</dbReference>
<dbReference type="AlphaFoldDB" id="A0A5C4L5C4"/>
<evidence type="ECO:0000313" key="3">
    <source>
        <dbReference type="EMBL" id="TNC06431.1"/>
    </source>
</evidence>
<keyword evidence="2" id="KW-0378">Hydrolase</keyword>
<keyword evidence="4" id="KW-1185">Reference proteome</keyword>
<evidence type="ECO:0000256" key="2">
    <source>
        <dbReference type="ARBA" id="ARBA00022801"/>
    </source>
</evidence>
<dbReference type="Gene3D" id="3.40.630.10">
    <property type="entry name" value="Zn peptidases"/>
    <property type="match status" value="1"/>
</dbReference>
<protein>
    <recommendedName>
        <fullName evidence="5">Peptidase family M20/M25/M40</fullName>
    </recommendedName>
</protein>
<name>A0A5C4L5C4_9HYPH</name>
<dbReference type="RefSeq" id="WP_139040534.1">
    <property type="nucleotide sequence ID" value="NZ_VDDA01000049.1"/>
</dbReference>
<dbReference type="InterPro" id="IPR001261">
    <property type="entry name" value="ArgE/DapE_CS"/>
</dbReference>
<evidence type="ECO:0000256" key="1">
    <source>
        <dbReference type="ARBA" id="ARBA00022723"/>
    </source>
</evidence>
<dbReference type="Proteomes" id="UP000305267">
    <property type="component" value="Unassembled WGS sequence"/>
</dbReference>
<dbReference type="PANTHER" id="PTHR32494:SF19">
    <property type="entry name" value="ALLANTOATE DEIMINASE-RELATED"/>
    <property type="match status" value="1"/>
</dbReference>
<dbReference type="GO" id="GO:0016813">
    <property type="term" value="F:hydrolase activity, acting on carbon-nitrogen (but not peptide) bonds, in linear amidines"/>
    <property type="evidence" value="ECO:0007669"/>
    <property type="project" value="InterPro"/>
</dbReference>
<dbReference type="GO" id="GO:0046872">
    <property type="term" value="F:metal ion binding"/>
    <property type="evidence" value="ECO:0007669"/>
    <property type="project" value="UniProtKB-KW"/>
</dbReference>
<dbReference type="SUPFAM" id="SSF53187">
    <property type="entry name" value="Zn-dependent exopeptidases"/>
    <property type="match status" value="1"/>
</dbReference>
<evidence type="ECO:0008006" key="5">
    <source>
        <dbReference type="Google" id="ProtNLM"/>
    </source>
</evidence>
<evidence type="ECO:0000313" key="4">
    <source>
        <dbReference type="Proteomes" id="UP000305267"/>
    </source>
</evidence>
<dbReference type="OrthoDB" id="9808195at2"/>
<comment type="caution">
    <text evidence="3">The sequence shown here is derived from an EMBL/GenBank/DDBJ whole genome shotgun (WGS) entry which is preliminary data.</text>
</comment>